<feature type="region of interest" description="Disordered" evidence="7">
    <location>
        <begin position="1"/>
        <end position="124"/>
    </location>
</feature>
<dbReference type="InterPro" id="IPR009003">
    <property type="entry name" value="Peptidase_S1_PA"/>
</dbReference>
<keyword evidence="5 6" id="KW-0720">Serine protease</keyword>
<comment type="similarity">
    <text evidence="1 6">Belongs to the peptidase S1B family.</text>
</comment>
<dbReference type="AlphaFoldDB" id="A0A4S4NUX1"/>
<organism evidence="9 10">
    <name type="scientific">Neolewinella litorea</name>
    <dbReference type="NCBI Taxonomy" id="2562452"/>
    <lineage>
        <taxon>Bacteria</taxon>
        <taxon>Pseudomonadati</taxon>
        <taxon>Bacteroidota</taxon>
        <taxon>Saprospiria</taxon>
        <taxon>Saprospirales</taxon>
        <taxon>Lewinellaceae</taxon>
        <taxon>Neolewinella</taxon>
    </lineage>
</organism>
<dbReference type="Gene3D" id="2.40.10.10">
    <property type="entry name" value="Trypsin-like serine proteases"/>
    <property type="match status" value="2"/>
</dbReference>
<dbReference type="Pfam" id="PF00089">
    <property type="entry name" value="Trypsin"/>
    <property type="match status" value="1"/>
</dbReference>
<keyword evidence="4 6" id="KW-0378">Hydrolase</keyword>
<dbReference type="EMBL" id="SRSF01000003">
    <property type="protein sequence ID" value="THH40040.1"/>
    <property type="molecule type" value="Genomic_DNA"/>
</dbReference>
<comment type="caution">
    <text evidence="9">The sequence shown here is derived from an EMBL/GenBank/DDBJ whole genome shotgun (WGS) entry which is preliminary data.</text>
</comment>
<dbReference type="Proteomes" id="UP000308528">
    <property type="component" value="Unassembled WGS sequence"/>
</dbReference>
<evidence type="ECO:0000256" key="7">
    <source>
        <dbReference type="SAM" id="MobiDB-lite"/>
    </source>
</evidence>
<dbReference type="InterPro" id="IPR018114">
    <property type="entry name" value="TRYPSIN_HIS"/>
</dbReference>
<dbReference type="InterPro" id="IPR000126">
    <property type="entry name" value="V8_ser_AS"/>
</dbReference>
<accession>A0A4S4NUX1</accession>
<evidence type="ECO:0000259" key="8">
    <source>
        <dbReference type="Pfam" id="PF00089"/>
    </source>
</evidence>
<keyword evidence="2 6" id="KW-0645">Protease</keyword>
<proteinExistence type="inferred from homology"/>
<evidence type="ECO:0000256" key="2">
    <source>
        <dbReference type="ARBA" id="ARBA00022670"/>
    </source>
</evidence>
<dbReference type="InterPro" id="IPR043504">
    <property type="entry name" value="Peptidase_S1_PA_chymotrypsin"/>
</dbReference>
<evidence type="ECO:0000256" key="6">
    <source>
        <dbReference type="RuleBase" id="RU004296"/>
    </source>
</evidence>
<evidence type="ECO:0000313" key="9">
    <source>
        <dbReference type="EMBL" id="THH40040.1"/>
    </source>
</evidence>
<dbReference type="EC" id="3.4.21.-" evidence="6"/>
<dbReference type="InterPro" id="IPR050966">
    <property type="entry name" value="Glutamyl_endopeptidase"/>
</dbReference>
<reference evidence="9 10" key="1">
    <citation type="submission" date="2019-04" db="EMBL/GenBank/DDBJ databases">
        <title>Lewinella litorea sp. nov., isolated from a marine sand.</title>
        <authorList>
            <person name="Yoon J.-H."/>
        </authorList>
    </citation>
    <scope>NUCLEOTIDE SEQUENCE [LARGE SCALE GENOMIC DNA]</scope>
    <source>
        <strain evidence="9 10">HSMS-39</strain>
    </source>
</reference>
<evidence type="ECO:0000256" key="3">
    <source>
        <dbReference type="ARBA" id="ARBA00022729"/>
    </source>
</evidence>
<keyword evidence="3" id="KW-0732">Signal</keyword>
<dbReference type="OrthoDB" id="191045at2"/>
<feature type="compositionally biased region" description="Low complexity" evidence="7">
    <location>
        <begin position="48"/>
        <end position="76"/>
    </location>
</feature>
<evidence type="ECO:0000256" key="5">
    <source>
        <dbReference type="ARBA" id="ARBA00022825"/>
    </source>
</evidence>
<name>A0A4S4NUX1_9BACT</name>
<gene>
    <name evidence="9" type="ORF">E4021_10585</name>
</gene>
<dbReference type="GO" id="GO:0004252">
    <property type="term" value="F:serine-type endopeptidase activity"/>
    <property type="evidence" value="ECO:0007669"/>
    <property type="project" value="InterPro"/>
</dbReference>
<feature type="compositionally biased region" description="Low complexity" evidence="7">
    <location>
        <begin position="9"/>
        <end position="20"/>
    </location>
</feature>
<dbReference type="InterPro" id="IPR001254">
    <property type="entry name" value="Trypsin_dom"/>
</dbReference>
<protein>
    <recommendedName>
        <fullName evidence="6">Serine protease</fullName>
        <ecNumber evidence="6">3.4.21.-</ecNumber>
    </recommendedName>
</protein>
<feature type="domain" description="Peptidase S1" evidence="8">
    <location>
        <begin position="160"/>
        <end position="356"/>
    </location>
</feature>
<evidence type="ECO:0000256" key="1">
    <source>
        <dbReference type="ARBA" id="ARBA00008764"/>
    </source>
</evidence>
<dbReference type="InterPro" id="IPR008256">
    <property type="entry name" value="Peptidase_S1B"/>
</dbReference>
<dbReference type="PANTHER" id="PTHR15462:SF8">
    <property type="entry name" value="SERINE PROTEASE"/>
    <property type="match status" value="1"/>
</dbReference>
<dbReference type="PROSITE" id="PS00134">
    <property type="entry name" value="TRYPSIN_HIS"/>
    <property type="match status" value="1"/>
</dbReference>
<feature type="compositionally biased region" description="Acidic residues" evidence="7">
    <location>
        <begin position="93"/>
        <end position="104"/>
    </location>
</feature>
<dbReference type="PANTHER" id="PTHR15462">
    <property type="entry name" value="SERINE PROTEASE"/>
    <property type="match status" value="1"/>
</dbReference>
<dbReference type="PRINTS" id="PR00839">
    <property type="entry name" value="V8PROTEASE"/>
</dbReference>
<evidence type="ECO:0000256" key="4">
    <source>
        <dbReference type="ARBA" id="ARBA00022801"/>
    </source>
</evidence>
<dbReference type="PROSITE" id="PS00673">
    <property type="entry name" value="V8_SER"/>
    <property type="match status" value="1"/>
</dbReference>
<evidence type="ECO:0000313" key="10">
    <source>
        <dbReference type="Proteomes" id="UP000308528"/>
    </source>
</evidence>
<dbReference type="GO" id="GO:0006508">
    <property type="term" value="P:proteolysis"/>
    <property type="evidence" value="ECO:0007669"/>
    <property type="project" value="UniProtKB-KW"/>
</dbReference>
<keyword evidence="10" id="KW-1185">Reference proteome</keyword>
<dbReference type="RefSeq" id="WP_136459165.1">
    <property type="nucleotide sequence ID" value="NZ_SRSF01000003.1"/>
</dbReference>
<dbReference type="SUPFAM" id="SSF50494">
    <property type="entry name" value="Trypsin-like serine proteases"/>
    <property type="match status" value="1"/>
</dbReference>
<sequence>METKTQKFSNGHSVVSSDSGDQGGDEFGGSYSEFGESNGSMDESTDTLESLGLEQLQESGGASPGFQPQQQPQQQQDDPDESYGTLEEFHDEAGDEDEGQDDYGGEGMMDDMPGGGGGGISIVGDQPKIEEAYAATYPDETTVMEVVIGRDDRRRVPSTRNFPYRAIVQLVIEAKNGRRYVGTGWLISPRTVITAGHCVYLHNAGGWPKSIQVSPGMNGNSKPFGTCRATAFRSVKGWVSGKQRDYDYGAIILPRSHPFGKRTGTFRYASYSNRTLLQKYVNICGYPGDKGGKHQYYHARRIARLTDKRLSYLIDTAGGQSGSPIFFRRGNNRIAVGIHTTGSMSGNGGTRINASVKSNLMRWAREGA</sequence>